<evidence type="ECO:0000256" key="3">
    <source>
        <dbReference type="ARBA" id="ARBA00011738"/>
    </source>
</evidence>
<evidence type="ECO:0000256" key="7">
    <source>
        <dbReference type="ARBA" id="ARBA00023244"/>
    </source>
</evidence>
<dbReference type="Pfam" id="PF01218">
    <property type="entry name" value="Coprogen_oxidas"/>
    <property type="match status" value="1"/>
</dbReference>
<comment type="pathway">
    <text evidence="1">Porphyrin-containing compound metabolism; protoporphyrin-IX biosynthesis; protoporphyrinogen-IX from coproporphyrinogen-III (O2 route): step 1/1.</text>
</comment>
<keyword evidence="6" id="KW-0350">Heme biosynthesis</keyword>
<proteinExistence type="inferred from homology"/>
<accession>A0A930UHD2</accession>
<keyword evidence="5 8" id="KW-0560">Oxidoreductase</keyword>
<keyword evidence="9" id="KW-1185">Reference proteome</keyword>
<dbReference type="PRINTS" id="PR00073">
    <property type="entry name" value="COPRGNOXDASE"/>
</dbReference>
<name>A0A930UHD2_9GAMM</name>
<dbReference type="GO" id="GO:0005737">
    <property type="term" value="C:cytoplasm"/>
    <property type="evidence" value="ECO:0007669"/>
    <property type="project" value="TreeGrafter"/>
</dbReference>
<evidence type="ECO:0000313" key="8">
    <source>
        <dbReference type="EMBL" id="MBF2735274.1"/>
    </source>
</evidence>
<evidence type="ECO:0000256" key="5">
    <source>
        <dbReference type="ARBA" id="ARBA00023002"/>
    </source>
</evidence>
<evidence type="ECO:0000256" key="2">
    <source>
        <dbReference type="ARBA" id="ARBA00010644"/>
    </source>
</evidence>
<keyword evidence="7" id="KW-0627">Porphyrin biosynthesis</keyword>
<dbReference type="EMBL" id="JADHEI010000033">
    <property type="protein sequence ID" value="MBF2735274.1"/>
    <property type="molecule type" value="Genomic_DNA"/>
</dbReference>
<dbReference type="PANTHER" id="PTHR10755:SF0">
    <property type="entry name" value="OXYGEN-DEPENDENT COPROPORPHYRINOGEN-III OXIDASE, MITOCHONDRIAL"/>
    <property type="match status" value="1"/>
</dbReference>
<dbReference type="GO" id="GO:0006782">
    <property type="term" value="P:protoporphyrinogen IX biosynthetic process"/>
    <property type="evidence" value="ECO:0007669"/>
    <property type="project" value="TreeGrafter"/>
</dbReference>
<dbReference type="AlphaFoldDB" id="A0A930UHD2"/>
<evidence type="ECO:0000256" key="1">
    <source>
        <dbReference type="ARBA" id="ARBA00005168"/>
    </source>
</evidence>
<reference evidence="8" key="1">
    <citation type="submission" date="2020-10" db="EMBL/GenBank/DDBJ databases">
        <title>An improved Amphimedon queenslandica hologenome assembly reveals how three proteobacterial symbionts can extend the metabolic phenotypic of their marine sponge host.</title>
        <authorList>
            <person name="Degnan B."/>
            <person name="Degnan S."/>
            <person name="Xiang X."/>
        </authorList>
    </citation>
    <scope>NUCLEOTIDE SEQUENCE</scope>
    <source>
        <strain evidence="8">AqS2</strain>
    </source>
</reference>
<dbReference type="Gene3D" id="3.40.1500.10">
    <property type="entry name" value="Coproporphyrinogen III oxidase, aerobic"/>
    <property type="match status" value="1"/>
</dbReference>
<gene>
    <name evidence="8" type="primary">hemF</name>
    <name evidence="8" type="ORF">ISN26_04210</name>
</gene>
<dbReference type="GO" id="GO:0004109">
    <property type="term" value="F:coproporphyrinogen oxidase activity"/>
    <property type="evidence" value="ECO:0007669"/>
    <property type="project" value="UniProtKB-EC"/>
</dbReference>
<dbReference type="InterPro" id="IPR001260">
    <property type="entry name" value="Coprogen_oxidase_aer"/>
</dbReference>
<dbReference type="Proteomes" id="UP000604381">
    <property type="component" value="Unassembled WGS sequence"/>
</dbReference>
<dbReference type="PIRSF" id="PIRSF000166">
    <property type="entry name" value="Coproporphyri_ox"/>
    <property type="match status" value="1"/>
</dbReference>
<dbReference type="EC" id="1.3.3.3" evidence="4"/>
<dbReference type="SUPFAM" id="SSF102886">
    <property type="entry name" value="Coproporphyrinogen III oxidase"/>
    <property type="match status" value="1"/>
</dbReference>
<comment type="subunit">
    <text evidence="3">Homodimer.</text>
</comment>
<organism evidence="8 9">
    <name type="scientific">Candidatus Amphirhobacter heronislandensis</name>
    <dbReference type="NCBI Taxonomy" id="1732024"/>
    <lineage>
        <taxon>Bacteria</taxon>
        <taxon>Pseudomonadati</taxon>
        <taxon>Pseudomonadota</taxon>
        <taxon>Gammaproteobacteria</taxon>
        <taxon>Candidatus Tethybacterales</taxon>
        <taxon>Candidatus Tethybacteraceae</taxon>
        <taxon>Candidatus Amphirhobacter</taxon>
    </lineage>
</organism>
<evidence type="ECO:0000256" key="4">
    <source>
        <dbReference type="ARBA" id="ARBA00012869"/>
    </source>
</evidence>
<evidence type="ECO:0000313" key="9">
    <source>
        <dbReference type="Proteomes" id="UP000604381"/>
    </source>
</evidence>
<dbReference type="PANTHER" id="PTHR10755">
    <property type="entry name" value="COPROPORPHYRINOGEN III OXIDASE, MITOCHONDRIAL"/>
    <property type="match status" value="1"/>
</dbReference>
<sequence>MSEPASIETVAAGLAALQEQIAAGLAAADGGVFVRRRWNSQLGEGTGLLLEDGAVLERAGVSMSEVAASSLPPAASAARPELAGRPYRAAGVSVVVHPRNPYAPTVHLNLRFFTTADADPAWWFGGGMDLTPHYGFVEDCRHFHLTCKQALEPHGAELHPRFKAACDEYFFIKHRRQARGIGGVFFDDHAAGGFAKAWACAAGVGAAFLPAYLPILERRRGMDYGPAQRAHQLFRRGRYVEFNLVQDRGTLFGLQSGGEIDAILMSLPPLAGWDALAAGRDPRDEEVLARDFLQPRDWLAAAAES</sequence>
<dbReference type="NCBIfam" id="NF003727">
    <property type="entry name" value="PRK05330.1"/>
    <property type="match status" value="1"/>
</dbReference>
<comment type="similarity">
    <text evidence="2">Belongs to the aerobic coproporphyrinogen-III oxidase family.</text>
</comment>
<comment type="caution">
    <text evidence="8">The sequence shown here is derived from an EMBL/GenBank/DDBJ whole genome shotgun (WGS) entry which is preliminary data.</text>
</comment>
<evidence type="ECO:0000256" key="6">
    <source>
        <dbReference type="ARBA" id="ARBA00023133"/>
    </source>
</evidence>
<dbReference type="InterPro" id="IPR036406">
    <property type="entry name" value="Coprogen_oxidase_aer_sf"/>
</dbReference>
<protein>
    <recommendedName>
        <fullName evidence="4">coproporphyrinogen oxidase</fullName>
        <ecNumber evidence="4">1.3.3.3</ecNumber>
    </recommendedName>
</protein>